<evidence type="ECO:0000313" key="4">
    <source>
        <dbReference type="Proteomes" id="UP000283387"/>
    </source>
</evidence>
<keyword evidence="4" id="KW-1185">Reference proteome</keyword>
<feature type="domain" description="3-keto-alpha-glucoside-1,2-lyase/3-keto-2-hydroxy-glucal hydratase" evidence="2">
    <location>
        <begin position="30"/>
        <end position="279"/>
    </location>
</feature>
<dbReference type="EMBL" id="RAPN01000001">
    <property type="protein sequence ID" value="RKD92803.1"/>
    <property type="molecule type" value="Genomic_DNA"/>
</dbReference>
<dbReference type="Proteomes" id="UP000283387">
    <property type="component" value="Unassembled WGS sequence"/>
</dbReference>
<dbReference type="Pfam" id="PF06439">
    <property type="entry name" value="3keto-disac_hyd"/>
    <property type="match status" value="1"/>
</dbReference>
<comment type="caution">
    <text evidence="3">The sequence shown here is derived from an EMBL/GenBank/DDBJ whole genome shotgun (WGS) entry which is preliminary data.</text>
</comment>
<evidence type="ECO:0000259" key="2">
    <source>
        <dbReference type="Pfam" id="PF06439"/>
    </source>
</evidence>
<reference evidence="3 4" key="1">
    <citation type="submission" date="2018-09" db="EMBL/GenBank/DDBJ databases">
        <title>Genomic Encyclopedia of Archaeal and Bacterial Type Strains, Phase II (KMG-II): from individual species to whole genera.</title>
        <authorList>
            <person name="Goeker M."/>
        </authorList>
    </citation>
    <scope>NUCLEOTIDE SEQUENCE [LARGE SCALE GENOMIC DNA]</scope>
    <source>
        <strain evidence="3 4">DSM 27148</strain>
    </source>
</reference>
<dbReference type="AlphaFoldDB" id="A0A419WBG8"/>
<dbReference type="GO" id="GO:0016787">
    <property type="term" value="F:hydrolase activity"/>
    <property type="evidence" value="ECO:0007669"/>
    <property type="project" value="InterPro"/>
</dbReference>
<keyword evidence="1" id="KW-0732">Signal</keyword>
<dbReference type="InterPro" id="IPR010496">
    <property type="entry name" value="AL/BT2_dom"/>
</dbReference>
<evidence type="ECO:0000313" key="3">
    <source>
        <dbReference type="EMBL" id="RKD92803.1"/>
    </source>
</evidence>
<sequence length="294" mass="33268">MKRFPFRAQLSAMLFLVFSSFSLSSFGQTINLLDKDLSQWEMYQSYRYPNNYNGSQPVDESGELLPSIGYNKNVANVFSVNIENGDPVLRISGEIYGCLFTKNEFENYHLTLKVKWGVQKFEPRLDKLKDSGLLYHSQGECGVDYWRSWMLSQEFQIMEGHMGDYWGIANSAIDVRAFLPEGMMNTVADVSQEFLPIGPGSGRDGFCLRSANYESAPGDWTTIELICFGDKSIHLVNGHVVMVLQNSRLVKDGESSPLTKGKIQLQSEAAEVFFKNIQLESISEIPATYSVYFK</sequence>
<dbReference type="Gene3D" id="2.60.120.560">
    <property type="entry name" value="Exo-inulinase, domain 1"/>
    <property type="match status" value="1"/>
</dbReference>
<name>A0A419WBG8_9BACT</name>
<protein>
    <submittedName>
        <fullName evidence="3">Uncharacterized protein DUF1080</fullName>
    </submittedName>
</protein>
<organism evidence="3 4">
    <name type="scientific">Mangrovibacterium diazotrophicum</name>
    <dbReference type="NCBI Taxonomy" id="1261403"/>
    <lineage>
        <taxon>Bacteria</taxon>
        <taxon>Pseudomonadati</taxon>
        <taxon>Bacteroidota</taxon>
        <taxon>Bacteroidia</taxon>
        <taxon>Marinilabiliales</taxon>
        <taxon>Prolixibacteraceae</taxon>
        <taxon>Mangrovibacterium</taxon>
    </lineage>
</organism>
<dbReference type="RefSeq" id="WP_211338073.1">
    <property type="nucleotide sequence ID" value="NZ_RAPN01000001.1"/>
</dbReference>
<feature type="signal peptide" evidence="1">
    <location>
        <begin position="1"/>
        <end position="27"/>
    </location>
</feature>
<accession>A0A419WBG8</accession>
<evidence type="ECO:0000256" key="1">
    <source>
        <dbReference type="SAM" id="SignalP"/>
    </source>
</evidence>
<gene>
    <name evidence="3" type="ORF">BC643_3180</name>
</gene>
<proteinExistence type="predicted"/>
<feature type="chain" id="PRO_5019432820" evidence="1">
    <location>
        <begin position="28"/>
        <end position="294"/>
    </location>
</feature>